<name>X1Q8E1_9ZZZZ</name>
<evidence type="ECO:0000313" key="1">
    <source>
        <dbReference type="EMBL" id="GAI39514.1"/>
    </source>
</evidence>
<proteinExistence type="predicted"/>
<comment type="caution">
    <text evidence="1">The sequence shown here is derived from an EMBL/GenBank/DDBJ whole genome shotgun (WGS) entry which is preliminary data.</text>
</comment>
<protein>
    <submittedName>
        <fullName evidence="1">Uncharacterized protein</fullName>
    </submittedName>
</protein>
<gene>
    <name evidence="1" type="ORF">S06H3_38801</name>
</gene>
<accession>X1Q8E1</accession>
<reference evidence="1" key="1">
    <citation type="journal article" date="2014" name="Front. Microbiol.">
        <title>High frequency of phylogenetically diverse reductive dehalogenase-homologous genes in deep subseafloor sedimentary metagenomes.</title>
        <authorList>
            <person name="Kawai M."/>
            <person name="Futagami T."/>
            <person name="Toyoda A."/>
            <person name="Takaki Y."/>
            <person name="Nishi S."/>
            <person name="Hori S."/>
            <person name="Arai W."/>
            <person name="Tsubouchi T."/>
            <person name="Morono Y."/>
            <person name="Uchiyama I."/>
            <person name="Ito T."/>
            <person name="Fujiyama A."/>
            <person name="Inagaki F."/>
            <person name="Takami H."/>
        </authorList>
    </citation>
    <scope>NUCLEOTIDE SEQUENCE</scope>
    <source>
        <strain evidence="1">Expedition CK06-06</strain>
    </source>
</reference>
<dbReference type="EMBL" id="BARV01023678">
    <property type="protein sequence ID" value="GAI39514.1"/>
    <property type="molecule type" value="Genomic_DNA"/>
</dbReference>
<organism evidence="1">
    <name type="scientific">marine sediment metagenome</name>
    <dbReference type="NCBI Taxonomy" id="412755"/>
    <lineage>
        <taxon>unclassified sequences</taxon>
        <taxon>metagenomes</taxon>
        <taxon>ecological metagenomes</taxon>
    </lineage>
</organism>
<dbReference type="AlphaFoldDB" id="X1Q8E1"/>
<feature type="non-terminal residue" evidence="1">
    <location>
        <position position="1"/>
    </location>
</feature>
<sequence length="103" mass="11962">EIDRQAAEERETEARRMKRANAIAILRSAVRQYPMTDHERQVVPKGVRLARFVIVWECQACPYATEDHSLGNKFGLDTTNPRAVSVPLVCLKDYYEKGYRYED</sequence>